<keyword evidence="3" id="KW-1185">Reference proteome</keyword>
<feature type="region of interest" description="Disordered" evidence="1">
    <location>
        <begin position="15"/>
        <end position="52"/>
    </location>
</feature>
<protein>
    <recommendedName>
        <fullName evidence="4">BTB domain-containing protein</fullName>
    </recommendedName>
</protein>
<evidence type="ECO:0000313" key="2">
    <source>
        <dbReference type="EMBL" id="GIL52078.1"/>
    </source>
</evidence>
<dbReference type="EMBL" id="BNCO01000012">
    <property type="protein sequence ID" value="GIL52078.1"/>
    <property type="molecule type" value="Genomic_DNA"/>
</dbReference>
<accession>A0A8J4EYJ0</accession>
<feature type="region of interest" description="Disordered" evidence="1">
    <location>
        <begin position="422"/>
        <end position="479"/>
    </location>
</feature>
<proteinExistence type="predicted"/>
<feature type="region of interest" description="Disordered" evidence="1">
    <location>
        <begin position="610"/>
        <end position="630"/>
    </location>
</feature>
<feature type="region of interest" description="Disordered" evidence="1">
    <location>
        <begin position="340"/>
        <end position="368"/>
    </location>
</feature>
<evidence type="ECO:0000313" key="3">
    <source>
        <dbReference type="Proteomes" id="UP000747399"/>
    </source>
</evidence>
<evidence type="ECO:0000256" key="1">
    <source>
        <dbReference type="SAM" id="MobiDB-lite"/>
    </source>
</evidence>
<feature type="region of interest" description="Disordered" evidence="1">
    <location>
        <begin position="260"/>
        <end position="293"/>
    </location>
</feature>
<dbReference type="AlphaFoldDB" id="A0A8J4EYJ0"/>
<name>A0A8J4EYJ0_9CHLO</name>
<comment type="caution">
    <text evidence="2">The sequence shown here is derived from an EMBL/GenBank/DDBJ whole genome shotgun (WGS) entry which is preliminary data.</text>
</comment>
<evidence type="ECO:0008006" key="4">
    <source>
        <dbReference type="Google" id="ProtNLM"/>
    </source>
</evidence>
<reference evidence="2" key="1">
    <citation type="journal article" date="2021" name="Proc. Natl. Acad. Sci. U.S.A.">
        <title>Three genomes in the algal genus Volvox reveal the fate of a haploid sex-determining region after a transition to homothallism.</title>
        <authorList>
            <person name="Yamamoto K."/>
            <person name="Hamaji T."/>
            <person name="Kawai-Toyooka H."/>
            <person name="Matsuzaki R."/>
            <person name="Takahashi F."/>
            <person name="Nishimura Y."/>
            <person name="Kawachi M."/>
            <person name="Noguchi H."/>
            <person name="Minakuchi Y."/>
            <person name="Umen J.G."/>
            <person name="Toyoda A."/>
            <person name="Nozaki H."/>
        </authorList>
    </citation>
    <scope>NUCLEOTIDE SEQUENCE</scope>
    <source>
        <strain evidence="2">NIES-3780</strain>
    </source>
</reference>
<dbReference type="Proteomes" id="UP000747399">
    <property type="component" value="Unassembled WGS sequence"/>
</dbReference>
<organism evidence="2 3">
    <name type="scientific">Volvox africanus</name>
    <dbReference type="NCBI Taxonomy" id="51714"/>
    <lineage>
        <taxon>Eukaryota</taxon>
        <taxon>Viridiplantae</taxon>
        <taxon>Chlorophyta</taxon>
        <taxon>core chlorophytes</taxon>
        <taxon>Chlorophyceae</taxon>
        <taxon>CS clade</taxon>
        <taxon>Chlamydomonadales</taxon>
        <taxon>Volvocaceae</taxon>
        <taxon>Volvox</taxon>
    </lineage>
</organism>
<feature type="region of interest" description="Disordered" evidence="1">
    <location>
        <begin position="1071"/>
        <end position="1156"/>
    </location>
</feature>
<feature type="compositionally biased region" description="Low complexity" evidence="1">
    <location>
        <begin position="430"/>
        <end position="439"/>
    </location>
</feature>
<dbReference type="Gene3D" id="3.30.710.10">
    <property type="entry name" value="Potassium Channel Kv1.1, Chain A"/>
    <property type="match status" value="1"/>
</dbReference>
<feature type="compositionally biased region" description="Basic and acidic residues" evidence="1">
    <location>
        <begin position="15"/>
        <end position="26"/>
    </location>
</feature>
<dbReference type="InterPro" id="IPR011333">
    <property type="entry name" value="SKP1/BTB/POZ_sf"/>
</dbReference>
<feature type="compositionally biased region" description="Polar residues" evidence="1">
    <location>
        <begin position="444"/>
        <end position="456"/>
    </location>
</feature>
<sequence>MDKLFLSGLLKKNASKREARHEDERQAASLPQSPYSPSAAFSSSTALAGGAPSTGNGAVVSAPYGGRTHEQLLFDATSCDLVILVADELNYSRALPAHKEVLRSRNTGGYFGKLLADPQNFPEYSDKPAGPGSDVAAGVLASKPMIRRMHWPWQLASALLSFIYRECCEVAWEGLPELRRLGEEVGARGLCEAVDYLLDPQHLLPWTVTDMRAAAVALKRHQLVEAADRYAAAMSASGIGDSTRMATVIYHARKSRPKIAISTSAPPSLPSSDGAVNSPELPPLPSPTSATAGRDSFVLRSPSFRTSAAALSSSPSFSSRNNGLPALSLSVPNGYAAANSSGGGAGSSGNGGSSTTADGSGGGGSSGFSSSYYKDSRIGIDIVDGVLRSVALDSKVLRGLLLPGRRRDNVLLCAVGTGGVVGGGSGGTMGSPSGRRPSGAPLCNANSAQLRPSSPYSMAAANRSGGGGGATATGTLPARQPTELLPQVTSRLRSAMGSPQAGSVSPTGLVTHGSVLQGGFGSNTVLGAFRSTSSTTFGVEEQSQEAFPSTSSSPLALMIIVPAVHLAASLASLVQRPLDTHVPGYIGPTIQGANGIIGINGLNGSVAGGQGSLGSPGSGTGRKDSGWRDSITNGTSNYLNNVNHHSLSASSSSSFDPFSKLSGVPGLTWSSDRAILAFNGTHGSVGTTATCASLLQQLPAASSLGDYDQVSLALGLDWAACISQTGYTAYGGSGSGTGGSADGAFSSSGSGYGSGPFTGPPTIAAAAAAVAAVAASGSSGGGGGSFSASRLLGIVLSTLSAAEHPQYIVRMDSAQAANAVAFERRRAAADASSLNSLAGSIAAGSSGFGGGGAGVSSSCGTFSTASAFAAVANAVKAVVGPANPREYFIPLPDNPTGAVTITLPVGLVLVDAATLESVSGSPCNNIAAGYGGGGAIPAFGLRSAAEGGLLGGFGNGGSSGVCTSARVAALMPHLLASASALSHIISAVSLISQILRVAGEQHGLYSVPVLRACLRVFNPSTALLSTLIQTNTSFAVSPLDNTIYIRKSPSDILKLLQAIMSTLPVKSYGNHGNGGSNGGPSCTGSMSGSIGGGSETISRARLTSGDSFMGSLSRQVSRQRSNRNMDARASTASGCSVSGTASAAAPPNAMPSTPSAIFSFPPSRRVTTSDLNLRPVSSFGGTPYAYGVPYNQLERLFNGWYLHVMELSAPGTLLLDEF</sequence>
<feature type="compositionally biased region" description="Low complexity" evidence="1">
    <location>
        <begin position="1079"/>
        <end position="1088"/>
    </location>
</feature>
<feature type="compositionally biased region" description="Low complexity" evidence="1">
    <location>
        <begin position="33"/>
        <end position="51"/>
    </location>
</feature>
<feature type="compositionally biased region" description="Low complexity" evidence="1">
    <location>
        <begin position="1138"/>
        <end position="1156"/>
    </location>
</feature>
<gene>
    <name evidence="2" type="ORF">Vafri_8068</name>
</gene>
<feature type="compositionally biased region" description="Polar residues" evidence="1">
    <location>
        <begin position="261"/>
        <end position="275"/>
    </location>
</feature>
<feature type="compositionally biased region" description="Low complexity" evidence="1">
    <location>
        <begin position="1111"/>
        <end position="1124"/>
    </location>
</feature>
<feature type="compositionally biased region" description="Gly residues" evidence="1">
    <location>
        <begin position="610"/>
        <end position="620"/>
    </location>
</feature>
<feature type="compositionally biased region" description="Gly residues" evidence="1">
    <location>
        <begin position="341"/>
        <end position="352"/>
    </location>
</feature>